<protein>
    <submittedName>
        <fullName evidence="1">4082_t:CDS:1</fullName>
    </submittedName>
</protein>
<sequence length="107" mass="12602">MCHFHLAQSVYRRIQVFGLATHYGTDKDFSILMRHIPALAFLPHSEIPAMFDELKNLECGEELVPEMGDVGEFVPRPPLRRQAIEHELHIQSVYNDHNHWSFMEYLR</sequence>
<gene>
    <name evidence="1" type="ORF">DHETER_LOCUS1071</name>
</gene>
<comment type="caution">
    <text evidence="1">The sequence shown here is derived from an EMBL/GenBank/DDBJ whole genome shotgun (WGS) entry which is preliminary data.</text>
</comment>
<feature type="non-terminal residue" evidence="1">
    <location>
        <position position="107"/>
    </location>
</feature>
<reference evidence="1" key="1">
    <citation type="submission" date="2021-06" db="EMBL/GenBank/DDBJ databases">
        <authorList>
            <person name="Kallberg Y."/>
            <person name="Tangrot J."/>
            <person name="Rosling A."/>
        </authorList>
    </citation>
    <scope>NUCLEOTIDE SEQUENCE</scope>
    <source>
        <strain evidence="1">IL203A</strain>
    </source>
</reference>
<keyword evidence="2" id="KW-1185">Reference proteome</keyword>
<name>A0ACA9K6Y0_9GLOM</name>
<evidence type="ECO:0000313" key="1">
    <source>
        <dbReference type="EMBL" id="CAG8456139.1"/>
    </source>
</evidence>
<accession>A0ACA9K6Y0</accession>
<organism evidence="1 2">
    <name type="scientific">Dentiscutata heterogama</name>
    <dbReference type="NCBI Taxonomy" id="1316150"/>
    <lineage>
        <taxon>Eukaryota</taxon>
        <taxon>Fungi</taxon>
        <taxon>Fungi incertae sedis</taxon>
        <taxon>Mucoromycota</taxon>
        <taxon>Glomeromycotina</taxon>
        <taxon>Glomeromycetes</taxon>
        <taxon>Diversisporales</taxon>
        <taxon>Gigasporaceae</taxon>
        <taxon>Dentiscutata</taxon>
    </lineage>
</organism>
<dbReference type="EMBL" id="CAJVPU010000602">
    <property type="protein sequence ID" value="CAG8456139.1"/>
    <property type="molecule type" value="Genomic_DNA"/>
</dbReference>
<dbReference type="Proteomes" id="UP000789702">
    <property type="component" value="Unassembled WGS sequence"/>
</dbReference>
<proteinExistence type="predicted"/>
<evidence type="ECO:0000313" key="2">
    <source>
        <dbReference type="Proteomes" id="UP000789702"/>
    </source>
</evidence>